<keyword evidence="3" id="KW-1185">Reference proteome</keyword>
<dbReference type="PROSITE" id="PS51671">
    <property type="entry name" value="ACT"/>
    <property type="match status" value="1"/>
</dbReference>
<dbReference type="SUPFAM" id="SSF55021">
    <property type="entry name" value="ACT-like"/>
    <property type="match status" value="1"/>
</dbReference>
<gene>
    <name evidence="2" type="ORF">CCASEI_08475</name>
</gene>
<evidence type="ECO:0000313" key="3">
    <source>
        <dbReference type="Proteomes" id="UP000019226"/>
    </source>
</evidence>
<reference evidence="3" key="1">
    <citation type="submission" date="2013-02" db="EMBL/GenBank/DDBJ databases">
        <title>The complete genome sequence of Corynebacterium casei LMG S-19264 (=DSM 44701).</title>
        <authorList>
            <person name="Ruckert C."/>
            <person name="Albersmeier A."/>
            <person name="Kalinowski J."/>
        </authorList>
    </citation>
    <scope>NUCLEOTIDE SEQUENCE [LARGE SCALE GENOMIC DNA]</scope>
    <source>
        <strain evidence="3">LMG S-19264</strain>
    </source>
</reference>
<evidence type="ECO:0000313" key="2">
    <source>
        <dbReference type="EMBL" id="AHI20258.1"/>
    </source>
</evidence>
<dbReference type="InterPro" id="IPR045865">
    <property type="entry name" value="ACT-like_dom_sf"/>
</dbReference>
<feature type="domain" description="ACT" evidence="1">
    <location>
        <begin position="4"/>
        <end position="76"/>
    </location>
</feature>
<name>A0ABN4CF65_9CORY</name>
<dbReference type="GeneID" id="82877831"/>
<proteinExistence type="predicted"/>
<dbReference type="EMBL" id="CP004350">
    <property type="protein sequence ID" value="AHI20258.1"/>
    <property type="molecule type" value="Genomic_DNA"/>
</dbReference>
<dbReference type="InterPro" id="IPR002912">
    <property type="entry name" value="ACT_dom"/>
</dbReference>
<dbReference type="RefSeq" id="WP_006823341.1">
    <property type="nucleotide sequence ID" value="NZ_CP004350.1"/>
</dbReference>
<organism evidence="2 3">
    <name type="scientific">Corynebacterium casei LMG S-19264</name>
    <dbReference type="NCBI Taxonomy" id="1285583"/>
    <lineage>
        <taxon>Bacteria</taxon>
        <taxon>Bacillati</taxon>
        <taxon>Actinomycetota</taxon>
        <taxon>Actinomycetes</taxon>
        <taxon>Mycobacteriales</taxon>
        <taxon>Corynebacteriaceae</taxon>
        <taxon>Corynebacterium</taxon>
    </lineage>
</organism>
<dbReference type="Proteomes" id="UP000019226">
    <property type="component" value="Chromosome"/>
</dbReference>
<protein>
    <recommendedName>
        <fullName evidence="1">ACT domain-containing protein</fullName>
    </recommendedName>
</protein>
<sequence length="222" mass="22905">MSFLIRVQLPDAPGSLGELAEAIGAVDGNIQSVDIVENAPDGTVTDDIVVELPIGTLADALITAASTVKGVEVDSIRPFSGRVDRRGQIRLLASIAQKTNNLQAAMEQLVQAIPQALTSSWAIVADTKGPIKRVAGSSAAPEDDGTVPTDLAVDAARQLNPDIEDWIPASWALLDSSIVATPLGGTGLVLVVGRVGGPEFLASEVDHLGNLGTILGAFLNKS</sequence>
<accession>A0ABN4CF65</accession>
<evidence type="ECO:0000259" key="1">
    <source>
        <dbReference type="PROSITE" id="PS51671"/>
    </source>
</evidence>